<feature type="compositionally biased region" description="Basic residues" evidence="1">
    <location>
        <begin position="159"/>
        <end position="174"/>
    </location>
</feature>
<keyword evidence="2" id="KW-0472">Membrane</keyword>
<feature type="compositionally biased region" description="Basic and acidic residues" evidence="1">
    <location>
        <begin position="103"/>
        <end position="128"/>
    </location>
</feature>
<feature type="transmembrane region" description="Helical" evidence="2">
    <location>
        <begin position="6"/>
        <end position="27"/>
    </location>
</feature>
<feature type="region of interest" description="Disordered" evidence="1">
    <location>
        <begin position="57"/>
        <end position="183"/>
    </location>
</feature>
<comment type="caution">
    <text evidence="3">The sequence shown here is derived from an EMBL/GenBank/DDBJ whole genome shotgun (WGS) entry which is preliminary data.</text>
</comment>
<sequence>MNRDILKTLLGGLLILLLGCLIVYVIFQRDKISAWIKNQQASSNAQAPNERVIIGLDEVPPSKELSPPAQNFDSEFPPAKETQNEISKPLPKTDYEVPGLGPEKGKSKGSDRRQDEAASKRESGKEEYPEVNQPLPKSKRPMEFKGGEEEVPKKSEKISRKHRKHSYKKKKPHSSRMQTRLHSLEKRVNRLEKKLGVKSDKAVRPKKNLPLEKRVERLEKEISTLKKKSKEE</sequence>
<evidence type="ECO:0000256" key="2">
    <source>
        <dbReference type="SAM" id="Phobius"/>
    </source>
</evidence>
<dbReference type="Proteomes" id="UP000015454">
    <property type="component" value="Unassembled WGS sequence"/>
</dbReference>
<name>T0GJ76_9LEPT</name>
<keyword evidence="3" id="KW-0449">Lipoprotein</keyword>
<dbReference type="STRING" id="1049789.LEP1GSC050_0851"/>
<accession>T0GJ76</accession>
<keyword evidence="2" id="KW-0812">Transmembrane</keyword>
<feature type="compositionally biased region" description="Basic and acidic residues" evidence="1">
    <location>
        <begin position="140"/>
        <end position="158"/>
    </location>
</feature>
<dbReference type="RefSeq" id="WP_010569324.1">
    <property type="nucleotide sequence ID" value="NZ_AHMO02000004.1"/>
</dbReference>
<evidence type="ECO:0000256" key="1">
    <source>
        <dbReference type="SAM" id="MobiDB-lite"/>
    </source>
</evidence>
<gene>
    <name evidence="3" type="ORF">LEP1GSC050_0851</name>
</gene>
<organism evidence="3 4">
    <name type="scientific">Leptospira broomii serovar Hurstbridge str. 5399</name>
    <dbReference type="NCBI Taxonomy" id="1049789"/>
    <lineage>
        <taxon>Bacteria</taxon>
        <taxon>Pseudomonadati</taxon>
        <taxon>Spirochaetota</taxon>
        <taxon>Spirochaetia</taxon>
        <taxon>Leptospirales</taxon>
        <taxon>Leptospiraceae</taxon>
        <taxon>Leptospira</taxon>
    </lineage>
</organism>
<protein>
    <submittedName>
        <fullName evidence="3">Lipoprotein</fullName>
    </submittedName>
</protein>
<proteinExistence type="predicted"/>
<dbReference type="PROSITE" id="PS51257">
    <property type="entry name" value="PROKAR_LIPOPROTEIN"/>
    <property type="match status" value="1"/>
</dbReference>
<reference evidence="3" key="1">
    <citation type="submission" date="2013-05" db="EMBL/GenBank/DDBJ databases">
        <authorList>
            <person name="Harkins D.M."/>
            <person name="Durkin A.S."/>
            <person name="Brinkac L.M."/>
            <person name="Haft D.H."/>
            <person name="Selengut J.D."/>
            <person name="Sanka R."/>
            <person name="DePew J."/>
            <person name="Purushe J."/>
            <person name="Hartskeerl R.A."/>
            <person name="Ahmed A."/>
            <person name="van der Linden H."/>
            <person name="Goris M.G.A."/>
            <person name="Vinetz J.M."/>
            <person name="Sutton G.G."/>
            <person name="Nierman W.C."/>
            <person name="Fouts D.E."/>
        </authorList>
    </citation>
    <scope>NUCLEOTIDE SEQUENCE [LARGE SCALE GENOMIC DNA]</scope>
    <source>
        <strain evidence="3">5399</strain>
    </source>
</reference>
<dbReference type="OrthoDB" id="326691at2"/>
<evidence type="ECO:0000313" key="4">
    <source>
        <dbReference type="Proteomes" id="UP000015454"/>
    </source>
</evidence>
<keyword evidence="2" id="KW-1133">Transmembrane helix</keyword>
<dbReference type="EMBL" id="AHMO02000004">
    <property type="protein sequence ID" value="EQA46869.1"/>
    <property type="molecule type" value="Genomic_DNA"/>
</dbReference>
<dbReference type="AlphaFoldDB" id="T0GJ76"/>
<evidence type="ECO:0000313" key="3">
    <source>
        <dbReference type="EMBL" id="EQA46869.1"/>
    </source>
</evidence>
<keyword evidence="4" id="KW-1185">Reference proteome</keyword>